<dbReference type="Proteomes" id="UP000319014">
    <property type="component" value="Unassembled WGS sequence"/>
</dbReference>
<dbReference type="EMBL" id="FXTK01000003">
    <property type="protein sequence ID" value="SMO51479.1"/>
    <property type="molecule type" value="Genomic_DNA"/>
</dbReference>
<accession>A0A521BWC3</accession>
<dbReference type="RefSeq" id="WP_142662043.1">
    <property type="nucleotide sequence ID" value="NZ_FXTK01000003.1"/>
</dbReference>
<protein>
    <submittedName>
        <fullName evidence="1">Uncharacterized protein</fullName>
    </submittedName>
</protein>
<reference evidence="1 2" key="1">
    <citation type="submission" date="2017-05" db="EMBL/GenBank/DDBJ databases">
        <authorList>
            <person name="Varghese N."/>
            <person name="Submissions S."/>
        </authorList>
    </citation>
    <scope>NUCLEOTIDE SEQUENCE [LARGE SCALE GENOMIC DNA]</scope>
    <source>
        <strain evidence="1 2">DSM 100094</strain>
    </source>
</reference>
<dbReference type="OrthoDB" id="7778847at2"/>
<sequence>MMMQPNVIFFQPRPRQPGFRRPRVLVQAARIGLRGWNRDRDLRRLLRCEELPMTGAALPRLRTEEERLNHARCERQADYDLQRHVLLLIAIMAETAAAAPRPVIFPGTAIQARP</sequence>
<gene>
    <name evidence="1" type="ORF">SAMN06265221_103179</name>
</gene>
<organism evidence="1 2">
    <name type="scientific">Paracoccus laeviglucosivorans</name>
    <dbReference type="NCBI Taxonomy" id="1197861"/>
    <lineage>
        <taxon>Bacteria</taxon>
        <taxon>Pseudomonadati</taxon>
        <taxon>Pseudomonadota</taxon>
        <taxon>Alphaproteobacteria</taxon>
        <taxon>Rhodobacterales</taxon>
        <taxon>Paracoccaceae</taxon>
        <taxon>Paracoccus</taxon>
    </lineage>
</organism>
<evidence type="ECO:0000313" key="1">
    <source>
        <dbReference type="EMBL" id="SMO51479.1"/>
    </source>
</evidence>
<dbReference type="Pfam" id="PF20083">
    <property type="entry name" value="DUF6477"/>
    <property type="match status" value="1"/>
</dbReference>
<dbReference type="InterPro" id="IPR045516">
    <property type="entry name" value="DUF6477"/>
</dbReference>
<dbReference type="AlphaFoldDB" id="A0A521BWC3"/>
<keyword evidence="2" id="KW-1185">Reference proteome</keyword>
<name>A0A521BWC3_9RHOB</name>
<proteinExistence type="predicted"/>
<evidence type="ECO:0000313" key="2">
    <source>
        <dbReference type="Proteomes" id="UP000319014"/>
    </source>
</evidence>